<comment type="similarity">
    <text evidence="1 5">Belongs to the UPP synthase family.</text>
</comment>
<evidence type="ECO:0000256" key="4">
    <source>
        <dbReference type="ARBA" id="ARBA00047353"/>
    </source>
</evidence>
<evidence type="ECO:0000256" key="1">
    <source>
        <dbReference type="ARBA" id="ARBA00005432"/>
    </source>
</evidence>
<keyword evidence="6" id="KW-0175">Coiled coil</keyword>
<dbReference type="GO" id="GO:0005783">
    <property type="term" value="C:endoplasmic reticulum"/>
    <property type="evidence" value="ECO:0007669"/>
    <property type="project" value="TreeGrafter"/>
</dbReference>
<dbReference type="GO" id="GO:0016094">
    <property type="term" value="P:polyprenol biosynthetic process"/>
    <property type="evidence" value="ECO:0007669"/>
    <property type="project" value="TreeGrafter"/>
</dbReference>
<dbReference type="CDD" id="cd00475">
    <property type="entry name" value="Cis_IPPS"/>
    <property type="match status" value="1"/>
</dbReference>
<evidence type="ECO:0000313" key="7">
    <source>
        <dbReference type="EMBL" id="CAB3237584.1"/>
    </source>
</evidence>
<proteinExistence type="evidence at transcript level"/>
<organism evidence="7">
    <name type="scientific">Phallusia mammillata</name>
    <dbReference type="NCBI Taxonomy" id="59560"/>
    <lineage>
        <taxon>Eukaryota</taxon>
        <taxon>Metazoa</taxon>
        <taxon>Chordata</taxon>
        <taxon>Tunicata</taxon>
        <taxon>Ascidiacea</taxon>
        <taxon>Phlebobranchia</taxon>
        <taxon>Ascidiidae</taxon>
        <taxon>Phallusia</taxon>
    </lineage>
</organism>
<dbReference type="GO" id="GO:0045547">
    <property type="term" value="F:ditrans,polycis-polyprenyl diphosphate synthase [(2E,6E)-farnesyl diphosphate specific] activity"/>
    <property type="evidence" value="ECO:0007669"/>
    <property type="project" value="UniProtKB-EC"/>
</dbReference>
<accession>A0A6F9DBF1</accession>
<dbReference type="HAMAP" id="MF_01139">
    <property type="entry name" value="ISPT"/>
    <property type="match status" value="1"/>
</dbReference>
<evidence type="ECO:0000256" key="3">
    <source>
        <dbReference type="ARBA" id="ARBA00022842"/>
    </source>
</evidence>
<evidence type="ECO:0000256" key="5">
    <source>
        <dbReference type="RuleBase" id="RU363018"/>
    </source>
</evidence>
<dbReference type="InterPro" id="IPR001441">
    <property type="entry name" value="UPP_synth-like"/>
</dbReference>
<dbReference type="InterPro" id="IPR036424">
    <property type="entry name" value="UPP_synth-like_sf"/>
</dbReference>
<evidence type="ECO:0000256" key="6">
    <source>
        <dbReference type="SAM" id="Coils"/>
    </source>
</evidence>
<dbReference type="Gene3D" id="3.40.1180.10">
    <property type="entry name" value="Decaprenyl diphosphate synthase-like"/>
    <property type="match status" value="1"/>
</dbReference>
<dbReference type="PANTHER" id="PTHR10291">
    <property type="entry name" value="DEHYDRODOLICHYL DIPHOSPHATE SYNTHASE FAMILY MEMBER"/>
    <property type="match status" value="1"/>
</dbReference>
<evidence type="ECO:0000256" key="2">
    <source>
        <dbReference type="ARBA" id="ARBA00022679"/>
    </source>
</evidence>
<dbReference type="NCBIfam" id="TIGR00055">
    <property type="entry name" value="uppS"/>
    <property type="match status" value="1"/>
</dbReference>
<dbReference type="Pfam" id="PF01255">
    <property type="entry name" value="Prenyltransf"/>
    <property type="match status" value="1"/>
</dbReference>
<dbReference type="AlphaFoldDB" id="A0A6F9DBF1"/>
<dbReference type="PANTHER" id="PTHR10291:SF43">
    <property type="entry name" value="DEHYDRODOLICHYL DIPHOSPHATE SYNTHASE COMPLEX SUBUNIT DHDDS"/>
    <property type="match status" value="1"/>
</dbReference>
<comment type="catalytic activity">
    <reaction evidence="4">
        <text>n isopentenyl diphosphate + (2E,6E)-farnesyl diphosphate = a di-trans,poly-cis-polyprenyl diphosphate + n diphosphate</text>
        <dbReference type="Rhea" id="RHEA:53008"/>
        <dbReference type="Rhea" id="RHEA-COMP:19494"/>
        <dbReference type="ChEBI" id="CHEBI:33019"/>
        <dbReference type="ChEBI" id="CHEBI:128769"/>
        <dbReference type="ChEBI" id="CHEBI:136960"/>
        <dbReference type="ChEBI" id="CHEBI:175763"/>
        <dbReference type="EC" id="2.5.1.87"/>
    </reaction>
</comment>
<keyword evidence="3" id="KW-0460">Magnesium</keyword>
<dbReference type="EC" id="2.5.1.-" evidence="5"/>
<keyword evidence="2 5" id="KW-0808">Transferase</keyword>
<protein>
    <recommendedName>
        <fullName evidence="5">Alkyl transferase</fullName>
        <ecNumber evidence="5">2.5.1.-</ecNumber>
    </recommendedName>
</protein>
<dbReference type="FunFam" id="3.40.1180.10:FF:000005">
    <property type="entry name" value="Alkyl transferase"/>
    <property type="match status" value="1"/>
</dbReference>
<gene>
    <name evidence="7" type="primary">Dhdds</name>
</gene>
<name>A0A6F9DBF1_9ASCI</name>
<dbReference type="EMBL" id="LR784478">
    <property type="protein sequence ID" value="CAB3237584.1"/>
    <property type="molecule type" value="mRNA"/>
</dbReference>
<dbReference type="SUPFAM" id="SSF64005">
    <property type="entry name" value="Undecaprenyl diphosphate synthase"/>
    <property type="match status" value="1"/>
</dbReference>
<feature type="coiled-coil region" evidence="6">
    <location>
        <begin position="83"/>
        <end position="117"/>
    </location>
</feature>
<sequence>MALIRPDNALEQTWIQKCCCRFMCKGPIPRHVAFIMDGNRRFAAKKHVERIEGHTRGFDKLAEVLKWCQDLGVEEVTVFAFSAENFKRSKEEVESLMELARHKLALIMQERDQLKANGVKIRVIGELKQLPEDIQNMAQEVMSITKDHARCCLNVCFAYTSRHEMVQAMKDISLRLRNGTLQEDQITDDLFGKTLQIPSVDLAIRTSGEIRLSDFLMWQCSEACLEFTDALWPEFSIWNFYAAILKYQYFIAAKKS</sequence>
<reference evidence="7" key="1">
    <citation type="submission" date="2020-04" db="EMBL/GenBank/DDBJ databases">
        <authorList>
            <person name="Neveu A P."/>
        </authorList>
    </citation>
    <scope>NUCLEOTIDE SEQUENCE</scope>
    <source>
        <tissue evidence="7">Whole embryo</tissue>
    </source>
</reference>
<dbReference type="GO" id="GO:1904423">
    <property type="term" value="C:dehydrodolichyl diphosphate synthase complex"/>
    <property type="evidence" value="ECO:0007669"/>
    <property type="project" value="TreeGrafter"/>
</dbReference>